<dbReference type="CDD" id="cd10910">
    <property type="entry name" value="PIN_limkain_b1_N_like"/>
    <property type="match status" value="1"/>
</dbReference>
<dbReference type="Proteomes" id="UP000694251">
    <property type="component" value="Chromosome 1"/>
</dbReference>
<dbReference type="OrthoDB" id="1110499at2759"/>
<dbReference type="InterPro" id="IPR024768">
    <property type="entry name" value="Marf1"/>
</dbReference>
<dbReference type="GO" id="GO:0004540">
    <property type="term" value="F:RNA nuclease activity"/>
    <property type="evidence" value="ECO:0007669"/>
    <property type="project" value="InterPro"/>
</dbReference>
<gene>
    <name evidence="2" type="ORF">ISN44_As01g004100</name>
</gene>
<dbReference type="GO" id="GO:0010468">
    <property type="term" value="P:regulation of gene expression"/>
    <property type="evidence" value="ECO:0007669"/>
    <property type="project" value="InterPro"/>
</dbReference>
<keyword evidence="3" id="KW-1185">Reference proteome</keyword>
<sequence length="179" mass="20017">MTGDVKEGKISVLWDLTDFPVPEGRSIRAIVGSVLARKGYTGEISIKAYGETTNPYPPEDGFTFVHNSDKYWRLNRILVDICLWSLDSPAPYEGPATLMVVAKNIEERSEFVAVIQNLKASGYNTIFVVPDGYSPYGVPIPKVNLAWYWKSLLEGGEPIPDLELQGILLRVKQHETNVF</sequence>
<dbReference type="AlphaFoldDB" id="A0A8T2H1A5"/>
<dbReference type="GO" id="GO:0005777">
    <property type="term" value="C:peroxisome"/>
    <property type="evidence" value="ECO:0007669"/>
    <property type="project" value="InterPro"/>
</dbReference>
<dbReference type="PANTHER" id="PTHR14379:SF45">
    <property type="entry name" value="NYN DOMAIN-CONTAINING PROTEIN"/>
    <property type="match status" value="1"/>
</dbReference>
<dbReference type="EMBL" id="JAEFBJ010000001">
    <property type="protein sequence ID" value="KAG7653097.1"/>
    <property type="molecule type" value="Genomic_DNA"/>
</dbReference>
<accession>A0A8T2H1A5</accession>
<evidence type="ECO:0000313" key="2">
    <source>
        <dbReference type="EMBL" id="KAG7653097.1"/>
    </source>
</evidence>
<dbReference type="PANTHER" id="PTHR14379">
    <property type="entry name" value="LIMKAIN B LKAP"/>
    <property type="match status" value="1"/>
</dbReference>
<feature type="domain" description="NYN" evidence="1">
    <location>
        <begin position="9"/>
        <end position="129"/>
    </location>
</feature>
<proteinExistence type="predicted"/>
<reference evidence="2 3" key="1">
    <citation type="submission" date="2020-12" db="EMBL/GenBank/DDBJ databases">
        <title>Concerted genomic and epigenomic changes stabilize Arabidopsis allopolyploids.</title>
        <authorList>
            <person name="Chen Z."/>
        </authorList>
    </citation>
    <scope>NUCLEOTIDE SEQUENCE [LARGE SCALE GENOMIC DNA]</scope>
    <source>
        <strain evidence="2">As9502</strain>
        <tissue evidence="2">Leaf</tissue>
    </source>
</reference>
<organism evidence="2 3">
    <name type="scientific">Arabidopsis suecica</name>
    <name type="common">Swedish thale-cress</name>
    <name type="synonym">Cardaminopsis suecica</name>
    <dbReference type="NCBI Taxonomy" id="45249"/>
    <lineage>
        <taxon>Eukaryota</taxon>
        <taxon>Viridiplantae</taxon>
        <taxon>Streptophyta</taxon>
        <taxon>Embryophyta</taxon>
        <taxon>Tracheophyta</taxon>
        <taxon>Spermatophyta</taxon>
        <taxon>Magnoliopsida</taxon>
        <taxon>eudicotyledons</taxon>
        <taxon>Gunneridae</taxon>
        <taxon>Pentapetalae</taxon>
        <taxon>rosids</taxon>
        <taxon>malvids</taxon>
        <taxon>Brassicales</taxon>
        <taxon>Brassicaceae</taxon>
        <taxon>Camelineae</taxon>
        <taxon>Arabidopsis</taxon>
    </lineage>
</organism>
<dbReference type="InterPro" id="IPR021139">
    <property type="entry name" value="NYN"/>
</dbReference>
<comment type="caution">
    <text evidence="2">The sequence shown here is derived from an EMBL/GenBank/DDBJ whole genome shotgun (WGS) entry which is preliminary data.</text>
</comment>
<dbReference type="Pfam" id="PF01936">
    <property type="entry name" value="NYN"/>
    <property type="match status" value="1"/>
</dbReference>
<name>A0A8T2H1A5_ARASU</name>
<evidence type="ECO:0000259" key="1">
    <source>
        <dbReference type="Pfam" id="PF01936"/>
    </source>
</evidence>
<evidence type="ECO:0000313" key="3">
    <source>
        <dbReference type="Proteomes" id="UP000694251"/>
    </source>
</evidence>
<protein>
    <recommendedName>
        <fullName evidence="1">NYN domain-containing protein</fullName>
    </recommendedName>
</protein>